<accession>A0A3B0RRC8</accession>
<dbReference type="EMBL" id="UOEE01000174">
    <property type="protein sequence ID" value="VAV93881.1"/>
    <property type="molecule type" value="Genomic_DNA"/>
</dbReference>
<protein>
    <submittedName>
        <fullName evidence="2">Possible transcription activator protein hfaB</fullName>
    </submittedName>
</protein>
<organism evidence="2">
    <name type="scientific">hydrothermal vent metagenome</name>
    <dbReference type="NCBI Taxonomy" id="652676"/>
    <lineage>
        <taxon>unclassified sequences</taxon>
        <taxon>metagenomes</taxon>
        <taxon>ecological metagenomes</taxon>
    </lineage>
</organism>
<evidence type="ECO:0000256" key="1">
    <source>
        <dbReference type="SAM" id="MobiDB-lite"/>
    </source>
</evidence>
<feature type="region of interest" description="Disordered" evidence="1">
    <location>
        <begin position="307"/>
        <end position="334"/>
    </location>
</feature>
<dbReference type="InterPro" id="IPR005534">
    <property type="entry name" value="Curli_assmbl/transp-comp_CsgG"/>
</dbReference>
<dbReference type="AlphaFoldDB" id="A0A3B0RRC8"/>
<dbReference type="GO" id="GO:0030288">
    <property type="term" value="C:outer membrane-bounded periplasmic space"/>
    <property type="evidence" value="ECO:0007669"/>
    <property type="project" value="InterPro"/>
</dbReference>
<dbReference type="PROSITE" id="PS51257">
    <property type="entry name" value="PROKAR_LIPOPROTEIN"/>
    <property type="match status" value="1"/>
</dbReference>
<feature type="compositionally biased region" description="Basic and acidic residues" evidence="1">
    <location>
        <begin position="313"/>
        <end position="325"/>
    </location>
</feature>
<sequence length="334" mass="35606">MTKKTALLMRTRIPALLVAGAVALASCASPTAGRNGLYAQPSGGAPVTANPTPYSAALACLGGYVRSSNVNAPRIAVGRIIDYTGKSELEGGRKITQGASLMAISAFAKAGMRLVERYDTSVSELELKYANNKLISDGGQGYRKIKAGSVPGSDFYLVGGITELNYNIASSGIDAFGGDVDVDDPKGFLKASTYVMNIGLDLRLVDTKSLEVVDVISYQKQIVGYEIGAGIFAFFNNQNIIDVSAGSKTLEPMQLAVRSSIERAVLEMTANLYGVAGPDVCSYFDPLATTGTTGNFINAHDNLEANNGYTRQDPNRWHSDRDDTIRTSLRGRYK</sequence>
<dbReference type="Gene3D" id="3.40.50.10610">
    <property type="entry name" value="ABC-type transport auxiliary lipoprotein component"/>
    <property type="match status" value="1"/>
</dbReference>
<dbReference type="InterPro" id="IPR049861">
    <property type="entry name" value="Holdfast_HfaB"/>
</dbReference>
<dbReference type="NCBIfam" id="NF037935">
    <property type="entry name" value="holdfast_HfaB"/>
    <property type="match status" value="1"/>
</dbReference>
<name>A0A3B0RRC8_9ZZZZ</name>
<evidence type="ECO:0000313" key="2">
    <source>
        <dbReference type="EMBL" id="VAV93881.1"/>
    </source>
</evidence>
<proteinExistence type="predicted"/>
<gene>
    <name evidence="2" type="ORF">MNBD_ALPHA06-1749</name>
</gene>
<dbReference type="Pfam" id="PF03783">
    <property type="entry name" value="CsgG"/>
    <property type="match status" value="1"/>
</dbReference>
<reference evidence="2" key="1">
    <citation type="submission" date="2018-06" db="EMBL/GenBank/DDBJ databases">
        <authorList>
            <person name="Zhirakovskaya E."/>
        </authorList>
    </citation>
    <scope>NUCLEOTIDE SEQUENCE</scope>
</reference>